<proteinExistence type="predicted"/>
<feature type="non-terminal residue" evidence="1">
    <location>
        <position position="462"/>
    </location>
</feature>
<sequence>ISNKQLRNYFKTIWKKSLNYTLSYMIERSKIYPAEEKITWLIEKAISVTQDSIITQDAHYVDSQKGPVKFEIGASKYEEEIAICEKYIENHKLANSEEELIASILNFLENLKISREYVKQARKAIEKHDSKNAVKFLKKGNGFLISLLQIASGQLTNLKDYDIVEKLICSEISKMEFLRAFILISLGRVNNAIDSLERAALFSTIIHNHQTCLTLNYVKALILLFHGLYNNAIMAYNFTEELADIYNDERLKLKCAIGKSIAIYIKGDDSETAMAIMDEIANMDMEKNFLDTIIVFSELGDYFLALGHSQLAANLYNEALEISIDYKLKIRSDILIEKLKRSYIATVLNGYSTEDIMVDKLDVLLSKAYSVKNVEKYNEQIKKISSFNILFYTPFPYISGKKKIVPYIKLPKELQEDYLEVVHFEKVKYSKASKYLFIVSHYELGLLGIIVKTDENVIGIAE</sequence>
<feature type="non-terminal residue" evidence="1">
    <location>
        <position position="1"/>
    </location>
</feature>
<dbReference type="Gene3D" id="1.25.40.10">
    <property type="entry name" value="Tetratricopeptide repeat domain"/>
    <property type="match status" value="1"/>
</dbReference>
<accession>X0YQ73</accession>
<dbReference type="InterPro" id="IPR011990">
    <property type="entry name" value="TPR-like_helical_dom_sf"/>
</dbReference>
<reference evidence="1" key="1">
    <citation type="journal article" date="2014" name="Front. Microbiol.">
        <title>High frequency of phylogenetically diverse reductive dehalogenase-homologous genes in deep subseafloor sedimentary metagenomes.</title>
        <authorList>
            <person name="Kawai M."/>
            <person name="Futagami T."/>
            <person name="Toyoda A."/>
            <person name="Takaki Y."/>
            <person name="Nishi S."/>
            <person name="Hori S."/>
            <person name="Arai W."/>
            <person name="Tsubouchi T."/>
            <person name="Morono Y."/>
            <person name="Uchiyama I."/>
            <person name="Ito T."/>
            <person name="Fujiyama A."/>
            <person name="Inagaki F."/>
            <person name="Takami H."/>
        </authorList>
    </citation>
    <scope>NUCLEOTIDE SEQUENCE</scope>
    <source>
        <strain evidence="1">Expedition CK06-06</strain>
    </source>
</reference>
<dbReference type="AlphaFoldDB" id="X0YQ73"/>
<comment type="caution">
    <text evidence="1">The sequence shown here is derived from an EMBL/GenBank/DDBJ whole genome shotgun (WGS) entry which is preliminary data.</text>
</comment>
<organism evidence="1">
    <name type="scientific">marine sediment metagenome</name>
    <dbReference type="NCBI Taxonomy" id="412755"/>
    <lineage>
        <taxon>unclassified sequences</taxon>
        <taxon>metagenomes</taxon>
        <taxon>ecological metagenomes</taxon>
    </lineage>
</organism>
<dbReference type="EMBL" id="BART01007470">
    <property type="protein sequence ID" value="GAG58414.1"/>
    <property type="molecule type" value="Genomic_DNA"/>
</dbReference>
<dbReference type="SUPFAM" id="SSF48452">
    <property type="entry name" value="TPR-like"/>
    <property type="match status" value="1"/>
</dbReference>
<name>X0YQ73_9ZZZZ</name>
<protein>
    <submittedName>
        <fullName evidence="1">Uncharacterized protein</fullName>
    </submittedName>
</protein>
<evidence type="ECO:0000313" key="1">
    <source>
        <dbReference type="EMBL" id="GAG58414.1"/>
    </source>
</evidence>
<gene>
    <name evidence="1" type="ORF">S01H4_17001</name>
</gene>